<dbReference type="EMBL" id="OY726397">
    <property type="protein sequence ID" value="CAJ1505904.1"/>
    <property type="molecule type" value="Genomic_DNA"/>
</dbReference>
<evidence type="ECO:0000259" key="3">
    <source>
        <dbReference type="SMART" id="SM00257"/>
    </source>
</evidence>
<dbReference type="RefSeq" id="WP_308478478.1">
    <property type="nucleotide sequence ID" value="NZ_OY726397.1"/>
</dbReference>
<sequence length="170" mass="18022">MTRISAYPETWEHPLNTGSSVEFDPAGRARRRTRALPREVDGNRPRPARPAVAGPRHRGTGVRVSRAVHTRRPAKAITPVTVVGLALLAALITVWLGAVAQFGEKVRDASGSVPNQLGVVQVQSGETLARLAARVAPQAPVSSVVERIRELNELDSPAIAAGQTLIAPVG</sequence>
<feature type="transmembrane region" description="Helical" evidence="2">
    <location>
        <begin position="76"/>
        <end position="98"/>
    </location>
</feature>
<keyword evidence="2" id="KW-1133">Transmembrane helix</keyword>
<keyword evidence="2" id="KW-0472">Membrane</keyword>
<evidence type="ECO:0000313" key="4">
    <source>
        <dbReference type="EMBL" id="CAJ1505904.1"/>
    </source>
</evidence>
<accession>A0ABM9LWI4</accession>
<evidence type="ECO:0000256" key="1">
    <source>
        <dbReference type="SAM" id="MobiDB-lite"/>
    </source>
</evidence>
<dbReference type="InterPro" id="IPR036779">
    <property type="entry name" value="LysM_dom_sf"/>
</dbReference>
<reference evidence="4 5" key="1">
    <citation type="submission" date="2023-08" db="EMBL/GenBank/DDBJ databases">
        <authorList>
            <person name="Folkvardsen B D."/>
            <person name="Norman A."/>
        </authorList>
    </citation>
    <scope>NUCLEOTIDE SEQUENCE [LARGE SCALE GENOMIC DNA]</scope>
    <source>
        <strain evidence="4 5">Mu0053</strain>
    </source>
</reference>
<evidence type="ECO:0000313" key="5">
    <source>
        <dbReference type="Proteomes" id="UP001190465"/>
    </source>
</evidence>
<keyword evidence="5" id="KW-1185">Reference proteome</keyword>
<keyword evidence="2" id="KW-0812">Transmembrane</keyword>
<evidence type="ECO:0000256" key="2">
    <source>
        <dbReference type="SAM" id="Phobius"/>
    </source>
</evidence>
<dbReference type="SMART" id="SM00257">
    <property type="entry name" value="LysM"/>
    <property type="match status" value="1"/>
</dbReference>
<name>A0ABM9LWI4_9MYCO</name>
<organism evidence="4 5">
    <name type="scientific">[Mycobacterium] burgundiense</name>
    <dbReference type="NCBI Taxonomy" id="3064286"/>
    <lineage>
        <taxon>Bacteria</taxon>
        <taxon>Bacillati</taxon>
        <taxon>Actinomycetota</taxon>
        <taxon>Actinomycetes</taxon>
        <taxon>Mycobacteriales</taxon>
        <taxon>Mycobacteriaceae</taxon>
        <taxon>Mycolicibacterium</taxon>
    </lineage>
</organism>
<dbReference type="InterPro" id="IPR018392">
    <property type="entry name" value="LysM"/>
</dbReference>
<feature type="region of interest" description="Disordered" evidence="1">
    <location>
        <begin position="1"/>
        <end position="62"/>
    </location>
</feature>
<protein>
    <submittedName>
        <fullName evidence="4">LysM peptidoglycan-binding domain-containing protein</fullName>
    </submittedName>
</protein>
<proteinExistence type="predicted"/>
<dbReference type="Pfam" id="PF01476">
    <property type="entry name" value="LysM"/>
    <property type="match status" value="1"/>
</dbReference>
<gene>
    <name evidence="4" type="ORF">MU0053_003056</name>
</gene>
<dbReference type="Proteomes" id="UP001190465">
    <property type="component" value="Chromosome"/>
</dbReference>
<dbReference type="Gene3D" id="3.10.350.10">
    <property type="entry name" value="LysM domain"/>
    <property type="match status" value="1"/>
</dbReference>
<feature type="domain" description="LysM" evidence="3">
    <location>
        <begin position="119"/>
        <end position="168"/>
    </location>
</feature>
<dbReference type="CDD" id="cd00118">
    <property type="entry name" value="LysM"/>
    <property type="match status" value="1"/>
</dbReference>